<dbReference type="Proteomes" id="UP001164746">
    <property type="component" value="Chromosome 8"/>
</dbReference>
<keyword evidence="2" id="KW-0472">Membrane</keyword>
<feature type="transmembrane region" description="Helical" evidence="2">
    <location>
        <begin position="12"/>
        <end position="35"/>
    </location>
</feature>
<organism evidence="3 4">
    <name type="scientific">Mya arenaria</name>
    <name type="common">Soft-shell clam</name>
    <dbReference type="NCBI Taxonomy" id="6604"/>
    <lineage>
        <taxon>Eukaryota</taxon>
        <taxon>Metazoa</taxon>
        <taxon>Spiralia</taxon>
        <taxon>Lophotrochozoa</taxon>
        <taxon>Mollusca</taxon>
        <taxon>Bivalvia</taxon>
        <taxon>Autobranchia</taxon>
        <taxon>Heteroconchia</taxon>
        <taxon>Euheterodonta</taxon>
        <taxon>Imparidentia</taxon>
        <taxon>Neoheterodontei</taxon>
        <taxon>Myida</taxon>
        <taxon>Myoidea</taxon>
        <taxon>Myidae</taxon>
        <taxon>Mya</taxon>
    </lineage>
</organism>
<keyword evidence="4" id="KW-1185">Reference proteome</keyword>
<evidence type="ECO:0000313" key="4">
    <source>
        <dbReference type="Proteomes" id="UP001164746"/>
    </source>
</evidence>
<sequence length="291" mass="32916">MGCSNRPYFWPVMSLVVVALSFQLFAYVYPGWIMMRRDVTQYCRKGTINEEVDMMKEEIFGAPAPPPGTGDKQDPEMNEPRVPEELTEEKKPEEEWVEEQEFKQWFNGVICHCKKLSINCALKNAWVFEDPANYYNLGGRKNEVLSKHNYGYASLSEHRAEVSIAVIFNFLGLISAIGAFRKNPGSFFTIAPVSRFAHYSVNKHHMRLPVNVSPPVCAIASGLGAILAVIAAFVAFIGAMSSIRKQRSGRWYQFNNELELPAELEKEKSPKLVFINDPLPPKPGFEDQGNM</sequence>
<evidence type="ECO:0000313" key="3">
    <source>
        <dbReference type="EMBL" id="WAR13215.1"/>
    </source>
</evidence>
<feature type="transmembrane region" description="Helical" evidence="2">
    <location>
        <begin position="218"/>
        <end position="240"/>
    </location>
</feature>
<feature type="transmembrane region" description="Helical" evidence="2">
    <location>
        <begin position="162"/>
        <end position="180"/>
    </location>
</feature>
<keyword evidence="2" id="KW-0812">Transmembrane</keyword>
<dbReference type="EMBL" id="CP111019">
    <property type="protein sequence ID" value="WAR13215.1"/>
    <property type="molecule type" value="Genomic_DNA"/>
</dbReference>
<reference evidence="3" key="1">
    <citation type="submission" date="2022-11" db="EMBL/GenBank/DDBJ databases">
        <title>Centuries of genome instability and evolution in soft-shell clam transmissible cancer (bioRxiv).</title>
        <authorList>
            <person name="Hart S.F.M."/>
            <person name="Yonemitsu M.A."/>
            <person name="Giersch R.M."/>
            <person name="Beal B.F."/>
            <person name="Arriagada G."/>
            <person name="Davis B.W."/>
            <person name="Ostrander E.A."/>
            <person name="Goff S.P."/>
            <person name="Metzger M.J."/>
        </authorList>
    </citation>
    <scope>NUCLEOTIDE SEQUENCE</scope>
    <source>
        <strain evidence="3">MELC-2E11</strain>
        <tissue evidence="3">Siphon/mantle</tissue>
    </source>
</reference>
<evidence type="ECO:0000256" key="1">
    <source>
        <dbReference type="SAM" id="MobiDB-lite"/>
    </source>
</evidence>
<gene>
    <name evidence="3" type="ORF">MAR_027395</name>
</gene>
<proteinExistence type="predicted"/>
<feature type="region of interest" description="Disordered" evidence="1">
    <location>
        <begin position="60"/>
        <end position="93"/>
    </location>
</feature>
<accession>A0ABY7ETN7</accession>
<name>A0ABY7ETN7_MYAAR</name>
<evidence type="ECO:0000256" key="2">
    <source>
        <dbReference type="SAM" id="Phobius"/>
    </source>
</evidence>
<feature type="compositionally biased region" description="Basic and acidic residues" evidence="1">
    <location>
        <begin position="71"/>
        <end position="93"/>
    </location>
</feature>
<protein>
    <submittedName>
        <fullName evidence="3">Uncharacterized protein</fullName>
    </submittedName>
</protein>
<keyword evidence="2" id="KW-1133">Transmembrane helix</keyword>